<accession>A0A074X1H3</accession>
<dbReference type="Pfam" id="PF25130">
    <property type="entry name" value="DUF7820"/>
    <property type="match status" value="1"/>
</dbReference>
<evidence type="ECO:0000313" key="4">
    <source>
        <dbReference type="EMBL" id="KEQ79248.1"/>
    </source>
</evidence>
<keyword evidence="5" id="KW-1185">Reference proteome</keyword>
<dbReference type="AlphaFoldDB" id="A0A074X1H3"/>
<keyword evidence="2" id="KW-0472">Membrane</keyword>
<gene>
    <name evidence="4" type="ORF">M438DRAFT_409708</name>
</gene>
<dbReference type="EMBL" id="KL585008">
    <property type="protein sequence ID" value="KEQ79248.1"/>
    <property type="molecule type" value="Genomic_DNA"/>
</dbReference>
<evidence type="ECO:0000313" key="5">
    <source>
        <dbReference type="Proteomes" id="UP000030706"/>
    </source>
</evidence>
<evidence type="ECO:0000259" key="3">
    <source>
        <dbReference type="Pfam" id="PF25130"/>
    </source>
</evidence>
<feature type="domain" description="DUF7820" evidence="3">
    <location>
        <begin position="384"/>
        <end position="740"/>
    </location>
</feature>
<feature type="region of interest" description="Disordered" evidence="1">
    <location>
        <begin position="702"/>
        <end position="729"/>
    </location>
</feature>
<dbReference type="PANTHER" id="PTHR42078:SF1">
    <property type="entry name" value="GLUCAN 1, 4-ALPHA-GLUCOSIDASE"/>
    <property type="match status" value="1"/>
</dbReference>
<feature type="compositionally biased region" description="Polar residues" evidence="1">
    <location>
        <begin position="711"/>
        <end position="723"/>
    </location>
</feature>
<reference evidence="4 5" key="1">
    <citation type="journal article" date="2014" name="BMC Genomics">
        <title>Genome sequencing of four Aureobasidium pullulans varieties: biotechnological potential, stress tolerance, and description of new species.</title>
        <authorList>
            <person name="Gostin Ar C."/>
            <person name="Ohm R.A."/>
            <person name="Kogej T."/>
            <person name="Sonjak S."/>
            <person name="Turk M."/>
            <person name="Zajc J."/>
            <person name="Zalar P."/>
            <person name="Grube M."/>
            <person name="Sun H."/>
            <person name="Han J."/>
            <person name="Sharma A."/>
            <person name="Chiniquy J."/>
            <person name="Ngan C.Y."/>
            <person name="Lipzen A."/>
            <person name="Barry K."/>
            <person name="Grigoriev I.V."/>
            <person name="Gunde-Cimerman N."/>
        </authorList>
    </citation>
    <scope>NUCLEOTIDE SEQUENCE [LARGE SCALE GENOMIC DNA]</scope>
    <source>
        <strain evidence="4 5">EXF-150</strain>
    </source>
</reference>
<feature type="compositionally biased region" description="Polar residues" evidence="1">
    <location>
        <begin position="102"/>
        <end position="115"/>
    </location>
</feature>
<feature type="region of interest" description="Disordered" evidence="1">
    <location>
        <begin position="137"/>
        <end position="157"/>
    </location>
</feature>
<protein>
    <recommendedName>
        <fullName evidence="3">DUF7820 domain-containing protein</fullName>
    </recommendedName>
</protein>
<dbReference type="STRING" id="1043002.A0A074X1H3"/>
<evidence type="ECO:0000256" key="2">
    <source>
        <dbReference type="SAM" id="Phobius"/>
    </source>
</evidence>
<dbReference type="GeneID" id="40752338"/>
<sequence length="752" mass="81702">MADSRDNARRSTADVFDDEFAVDDFDGVADGFAPGRVQTGDSRWSIHSEDPSIRSVHAHMSDAPRFSTGPSRNSMHKPRDTQNPFSSAEDEDDDSHDERSALQRSHSIQSTSTAQYAPGIAHRLSTASSARTFARTASPLHGTSGPSHPYSMYPQDTNLARTPSISTTTSTIRAAQTSNVSHQRPTHPYSMYPQNVSAHDEEADTSVAPPSHAQTVIPVGFPGRNQAFVRTRGPEDEEQDIIGVDGHSEQLPPYSEYPEDGVPKPIVAPAQAATPPSTTQIHLPLMQQQRQPQSMSDQADAHGFAEMQQLNSIDSNDTPSEAKSWSEKSWKEKRKTRFCGIPFWWILLSLCVLAFIAIVLGAAIGGIFASARKEAEKANNHRGPTTTLLDASPIPTSSIGAPPPTGVYALDFGPPRATQSACITNQNYSAAWACNIYGTPQMAINIGSPPDGSDSEGACLYGFNNATGINYGTQPPNTHFAPFISVEDDDEPYRGPAFYFQTYYDKFVVVPESSLPASNAASQQKRSYVNSNWFTQHQVQAGDKPWFCWFNQTFLEGFVYANNYTLPSDSASSSSMASSSYSKSPKTSSAPLTTSTIIEVSGPSTTATLTSASQSTAYAHPVSNLYTHTSNGRRAKRSWQLEKRGWTFAELSSFGYVVKIEERRAPNSPEPYCQQFQILDNGMAGALQDPSTGQQITITLEETDPDLSAYTPETTDGSPSGSSKVKRDPINGACHCEWWSGSSSSYGSSSDY</sequence>
<dbReference type="HOGENOM" id="CLU_011816_1_0_1"/>
<name>A0A074X1H3_AURPU</name>
<dbReference type="Proteomes" id="UP000030706">
    <property type="component" value="Unassembled WGS sequence"/>
</dbReference>
<dbReference type="RefSeq" id="XP_029755435.1">
    <property type="nucleotide sequence ID" value="XM_029910032.1"/>
</dbReference>
<dbReference type="PANTHER" id="PTHR42078">
    <property type="entry name" value="GLUCAN 1, 4-ALPHA-GLUCOSIDASE"/>
    <property type="match status" value="1"/>
</dbReference>
<feature type="region of interest" description="Disordered" evidence="1">
    <location>
        <begin position="27"/>
        <end position="123"/>
    </location>
</feature>
<evidence type="ECO:0000256" key="1">
    <source>
        <dbReference type="SAM" id="MobiDB-lite"/>
    </source>
</evidence>
<keyword evidence="2" id="KW-1133">Transmembrane helix</keyword>
<organism evidence="4 5">
    <name type="scientific">Aureobasidium pullulans EXF-150</name>
    <dbReference type="NCBI Taxonomy" id="1043002"/>
    <lineage>
        <taxon>Eukaryota</taxon>
        <taxon>Fungi</taxon>
        <taxon>Dikarya</taxon>
        <taxon>Ascomycota</taxon>
        <taxon>Pezizomycotina</taxon>
        <taxon>Dothideomycetes</taxon>
        <taxon>Dothideomycetidae</taxon>
        <taxon>Dothideales</taxon>
        <taxon>Saccotheciaceae</taxon>
        <taxon>Aureobasidium</taxon>
    </lineage>
</organism>
<dbReference type="InterPro" id="IPR056722">
    <property type="entry name" value="DUF7820"/>
</dbReference>
<proteinExistence type="predicted"/>
<keyword evidence="2" id="KW-0812">Transmembrane</keyword>
<dbReference type="OrthoDB" id="5384459at2759"/>
<feature type="transmembrane region" description="Helical" evidence="2">
    <location>
        <begin position="343"/>
        <end position="369"/>
    </location>
</feature>